<accession>A0A840PIY6</accession>
<feature type="region of interest" description="Disordered" evidence="1">
    <location>
        <begin position="56"/>
        <end position="76"/>
    </location>
</feature>
<reference evidence="2 3" key="1">
    <citation type="submission" date="2020-08" db="EMBL/GenBank/DDBJ databases">
        <title>Genomic Encyclopedia of Type Strains, Phase IV (KMG-IV): sequencing the most valuable type-strain genomes for metagenomic binning, comparative biology and taxonomic classification.</title>
        <authorList>
            <person name="Goeker M."/>
        </authorList>
    </citation>
    <scope>NUCLEOTIDE SEQUENCE [LARGE SCALE GENOMIC DNA]</scope>
    <source>
        <strain evidence="2 3">DSM 45615</strain>
    </source>
</reference>
<protein>
    <submittedName>
        <fullName evidence="2">Uncharacterized protein</fullName>
    </submittedName>
</protein>
<evidence type="ECO:0000313" key="3">
    <source>
        <dbReference type="Proteomes" id="UP000578449"/>
    </source>
</evidence>
<comment type="caution">
    <text evidence="2">The sequence shown here is derived from an EMBL/GenBank/DDBJ whole genome shotgun (WGS) entry which is preliminary data.</text>
</comment>
<evidence type="ECO:0000313" key="2">
    <source>
        <dbReference type="EMBL" id="MBB5136035.1"/>
    </source>
</evidence>
<dbReference type="EMBL" id="JACHGN010000013">
    <property type="protein sequence ID" value="MBB5136035.1"/>
    <property type="molecule type" value="Genomic_DNA"/>
</dbReference>
<gene>
    <name evidence="2" type="ORF">HNP84_005779</name>
</gene>
<dbReference type="AlphaFoldDB" id="A0A840PIY6"/>
<organism evidence="2 3">
    <name type="scientific">Thermocatellispora tengchongensis</name>
    <dbReference type="NCBI Taxonomy" id="1073253"/>
    <lineage>
        <taxon>Bacteria</taxon>
        <taxon>Bacillati</taxon>
        <taxon>Actinomycetota</taxon>
        <taxon>Actinomycetes</taxon>
        <taxon>Streptosporangiales</taxon>
        <taxon>Streptosporangiaceae</taxon>
        <taxon>Thermocatellispora</taxon>
    </lineage>
</organism>
<dbReference type="RefSeq" id="WP_376771970.1">
    <property type="nucleotide sequence ID" value="NZ_BAABIX010000017.1"/>
</dbReference>
<evidence type="ECO:0000256" key="1">
    <source>
        <dbReference type="SAM" id="MobiDB-lite"/>
    </source>
</evidence>
<sequence>MDWITIPITAELLRGALDLERTDAVCCRTGCPRGPAPSAPTATGGDTLTIDMTTEASEHRPSPVGTFRFTDLPGGL</sequence>
<keyword evidence="3" id="KW-1185">Reference proteome</keyword>
<name>A0A840PIY6_9ACTN</name>
<proteinExistence type="predicted"/>
<dbReference type="Proteomes" id="UP000578449">
    <property type="component" value="Unassembled WGS sequence"/>
</dbReference>